<keyword evidence="6" id="KW-0274">FAD</keyword>
<dbReference type="InterPro" id="IPR016156">
    <property type="entry name" value="FAD/NAD-linked_Rdtase_dimer_sf"/>
</dbReference>
<dbReference type="PROSITE" id="PS51296">
    <property type="entry name" value="RIESKE"/>
    <property type="match status" value="1"/>
</dbReference>
<dbReference type="GO" id="GO:0005737">
    <property type="term" value="C:cytoplasm"/>
    <property type="evidence" value="ECO:0007669"/>
    <property type="project" value="TreeGrafter"/>
</dbReference>
<comment type="similarity">
    <text evidence="2">Belongs to the FAD-dependent oxidoreductase family.</text>
</comment>
<feature type="domain" description="Rieske" evidence="11">
    <location>
        <begin position="34"/>
        <end position="129"/>
    </location>
</feature>
<evidence type="ECO:0000256" key="8">
    <source>
        <dbReference type="ARBA" id="ARBA00023004"/>
    </source>
</evidence>
<evidence type="ECO:0000256" key="2">
    <source>
        <dbReference type="ARBA" id="ARBA00006442"/>
    </source>
</evidence>
<dbReference type="InterPro" id="IPR017941">
    <property type="entry name" value="Rieske_2Fe-2S"/>
</dbReference>
<evidence type="ECO:0000256" key="9">
    <source>
        <dbReference type="ARBA" id="ARBA00023014"/>
    </source>
</evidence>
<dbReference type="AlphaFoldDB" id="A0A1Q3F988"/>
<keyword evidence="8" id="KW-0408">Iron</keyword>
<evidence type="ECO:0000256" key="3">
    <source>
        <dbReference type="ARBA" id="ARBA00022630"/>
    </source>
</evidence>
<feature type="region of interest" description="Disordered" evidence="10">
    <location>
        <begin position="1"/>
        <end position="25"/>
    </location>
</feature>
<dbReference type="GO" id="GO:0046872">
    <property type="term" value="F:metal ion binding"/>
    <property type="evidence" value="ECO:0007669"/>
    <property type="project" value="UniProtKB-KW"/>
</dbReference>
<sequence length="558" mass="60756">MGCTSSKPKPSDDSNIIAKVTGSTPAPEDNYVEGFVCGESDIGENEMKSFELDGGKVLLVKQKGHLSAIGNKCSHYGALLSTGALGDGRVRCPWHGACFNVLTGDIEDFPGQDSLPCFKVTVESGKVKVRAKRSELQSGKRTRPMVRKVSDDERTFVVVGGGPSGAICAETLRQEGFTGRVVMINKEPCLPYDRILVSKTMDFDLEKKLLRGEKFYEENEIETMTNTEVTAVNSETRELTLSNGYKIKYDKLYIATGSKPRKPAIDGVDLPCVYVLRSNDDAKAVNAQLSPDKHVVVLGVSFIGLEAAAYCVNKVAKVTVIGRGSVPLKESFGQEVGARVMEMFKEKGVEFVMNSGIKRCIGDDDRKLTSVELMDGTILKADICIMGVGSTLYTTFLENSGLNLNQNGSIDTNQYLESNVAGIYVGGDIANAPVYCNNNELATIGHYPLAQYHGKIAALNMVGKPTELKAVPYFWTMLFGKGFRYTGYGMPHETIIEGDLKQLSFVAFYLNAQRKVIGMASCGRDPVVSQFAEYLSQGKTLHADQLSPDPFAWTKSSA</sequence>
<dbReference type="Gene3D" id="3.50.50.60">
    <property type="entry name" value="FAD/NAD(P)-binding domain"/>
    <property type="match status" value="2"/>
</dbReference>
<organism evidence="12">
    <name type="scientific">Culex tarsalis</name>
    <name type="common">Encephalitis mosquito</name>
    <dbReference type="NCBI Taxonomy" id="7177"/>
    <lineage>
        <taxon>Eukaryota</taxon>
        <taxon>Metazoa</taxon>
        <taxon>Ecdysozoa</taxon>
        <taxon>Arthropoda</taxon>
        <taxon>Hexapoda</taxon>
        <taxon>Insecta</taxon>
        <taxon>Pterygota</taxon>
        <taxon>Neoptera</taxon>
        <taxon>Endopterygota</taxon>
        <taxon>Diptera</taxon>
        <taxon>Nematocera</taxon>
        <taxon>Culicoidea</taxon>
        <taxon>Culicidae</taxon>
        <taxon>Culicinae</taxon>
        <taxon>Culicini</taxon>
        <taxon>Culex</taxon>
        <taxon>Culex</taxon>
    </lineage>
</organism>
<dbReference type="PRINTS" id="PR00411">
    <property type="entry name" value="PNDRDTASEI"/>
</dbReference>
<evidence type="ECO:0000313" key="12">
    <source>
        <dbReference type="EMBL" id="JAV24144.1"/>
    </source>
</evidence>
<evidence type="ECO:0000256" key="4">
    <source>
        <dbReference type="ARBA" id="ARBA00022714"/>
    </source>
</evidence>
<dbReference type="Gene3D" id="2.102.10.10">
    <property type="entry name" value="Rieske [2Fe-2S] iron-sulphur domain"/>
    <property type="match status" value="1"/>
</dbReference>
<dbReference type="InterPro" id="IPR036922">
    <property type="entry name" value="Rieske_2Fe-2S_sf"/>
</dbReference>
<evidence type="ECO:0000256" key="5">
    <source>
        <dbReference type="ARBA" id="ARBA00022723"/>
    </source>
</evidence>
<evidence type="ECO:0000256" key="7">
    <source>
        <dbReference type="ARBA" id="ARBA00023002"/>
    </source>
</evidence>
<dbReference type="SUPFAM" id="SSF50022">
    <property type="entry name" value="ISP domain"/>
    <property type="match status" value="1"/>
</dbReference>
<dbReference type="EMBL" id="GFDL01010901">
    <property type="protein sequence ID" value="JAV24144.1"/>
    <property type="molecule type" value="Transcribed_RNA"/>
</dbReference>
<keyword evidence="5" id="KW-0479">Metal-binding</keyword>
<dbReference type="CDD" id="cd03478">
    <property type="entry name" value="Rieske_AIFL_N"/>
    <property type="match status" value="1"/>
</dbReference>
<dbReference type="SUPFAM" id="SSF51905">
    <property type="entry name" value="FAD/NAD(P)-binding domain"/>
    <property type="match status" value="2"/>
</dbReference>
<dbReference type="Pfam" id="PF00355">
    <property type="entry name" value="Rieske"/>
    <property type="match status" value="1"/>
</dbReference>
<proteinExistence type="inferred from homology"/>
<evidence type="ECO:0000256" key="1">
    <source>
        <dbReference type="ARBA" id="ARBA00001974"/>
    </source>
</evidence>
<comment type="cofactor">
    <cofactor evidence="1">
        <name>FAD</name>
        <dbReference type="ChEBI" id="CHEBI:57692"/>
    </cofactor>
</comment>
<keyword evidence="9" id="KW-0411">Iron-sulfur</keyword>
<dbReference type="InterPro" id="IPR050446">
    <property type="entry name" value="FAD-oxidoreductase/Apoptosis"/>
</dbReference>
<reference evidence="12" key="1">
    <citation type="submission" date="2017-01" db="EMBL/GenBank/DDBJ databases">
        <title>A deep insight into the sialotranscriptome of adult male and female Cluex tarsalis mosquitoes.</title>
        <authorList>
            <person name="Ribeiro J.M."/>
            <person name="Moreira F."/>
            <person name="Bernard K.A."/>
            <person name="Calvo E."/>
        </authorList>
    </citation>
    <scope>NUCLEOTIDE SEQUENCE</scope>
    <source>
        <strain evidence="12">Kern County</strain>
        <tissue evidence="12">Salivary glands</tissue>
    </source>
</reference>
<evidence type="ECO:0000259" key="11">
    <source>
        <dbReference type="PROSITE" id="PS51296"/>
    </source>
</evidence>
<dbReference type="Gene3D" id="3.30.390.30">
    <property type="match status" value="1"/>
</dbReference>
<dbReference type="GO" id="GO:0016651">
    <property type="term" value="F:oxidoreductase activity, acting on NAD(P)H"/>
    <property type="evidence" value="ECO:0007669"/>
    <property type="project" value="TreeGrafter"/>
</dbReference>
<dbReference type="SUPFAM" id="SSF55424">
    <property type="entry name" value="FAD/NAD-linked reductases, dimerisation (C-terminal) domain"/>
    <property type="match status" value="1"/>
</dbReference>
<protein>
    <submittedName>
        <fullName evidence="12">Putative monodehydroascorbate/ferredoxin reductase</fullName>
    </submittedName>
</protein>
<dbReference type="PRINTS" id="PR00368">
    <property type="entry name" value="FADPNR"/>
</dbReference>
<keyword evidence="3" id="KW-0285">Flavoprotein</keyword>
<keyword evidence="7" id="KW-0560">Oxidoreductase</keyword>
<evidence type="ECO:0000256" key="10">
    <source>
        <dbReference type="SAM" id="MobiDB-lite"/>
    </source>
</evidence>
<keyword evidence="4" id="KW-0001">2Fe-2S</keyword>
<accession>A0A1Q3F988</accession>
<dbReference type="InterPro" id="IPR036188">
    <property type="entry name" value="FAD/NAD-bd_sf"/>
</dbReference>
<evidence type="ECO:0000256" key="6">
    <source>
        <dbReference type="ARBA" id="ARBA00022827"/>
    </source>
</evidence>
<name>A0A1Q3F988_CULTA</name>
<dbReference type="Pfam" id="PF07992">
    <property type="entry name" value="Pyr_redox_2"/>
    <property type="match status" value="1"/>
</dbReference>
<dbReference type="PANTHER" id="PTHR43557:SF2">
    <property type="entry name" value="RIESKE DOMAIN-CONTAINING PROTEIN-RELATED"/>
    <property type="match status" value="1"/>
</dbReference>
<dbReference type="PANTHER" id="PTHR43557">
    <property type="entry name" value="APOPTOSIS-INDUCING FACTOR 1"/>
    <property type="match status" value="1"/>
</dbReference>
<dbReference type="GO" id="GO:0051537">
    <property type="term" value="F:2 iron, 2 sulfur cluster binding"/>
    <property type="evidence" value="ECO:0007669"/>
    <property type="project" value="UniProtKB-KW"/>
</dbReference>
<dbReference type="FunFam" id="2.102.10.10:FF:000003">
    <property type="entry name" value="apoptosis-inducing factor 3 isoform X2"/>
    <property type="match status" value="1"/>
</dbReference>
<dbReference type="InterPro" id="IPR023753">
    <property type="entry name" value="FAD/NAD-binding_dom"/>
</dbReference>